<sequence length="542" mass="60077">MDTSHLNRSQIRAQHISEDLQNFHVDHLNTFIEGVSDPEPPKYQYVKGEIQPPLAEVSIKEEGMIYDFGNVFFEKDHTIRRVKANVENGKAHIQQSEQLPRDDNNSLTIPVAQFVVSNLYKVWKAKHQEIAMRKDNINAVRAYAHSLLKQPVPSNLYSEYGDFDDHGTNGLSGRKRKDGEPIPRHPSNKRMKVSLDLIPASAKSEIFDRIPKDFKTQFFNIIVKTAFPNFEDVMMAAWNAVSVYEHIGTNFPDLHKAMTELKSVFHEFEKSYGKTAFKTESQQNKTLAQNGSAVNGSKEASESRSNGSTSEEHRRLFVSEEPSGHQERSCKDAENAKQGLDFQGQPQETSKSNVSRERNQIPQSVLDTVRSAITQHHEANKNVEAAAEKSLSKSPHSLFKPDGPRLPGMDPRDTLSNGRYPVSVERKANKSQDVTTRSHGLAITFGDTILPNTPVAPTAPRRGQEKDSTYGQQRNARAQAGPSQLGVLPLTSHKKNTENSGGSGNLASLSRIVNGNGTGVAPTAPMSHTSKDGHNGGTMRQG</sequence>
<evidence type="ECO:0000313" key="1">
    <source>
        <dbReference type="EMBL" id="KAF2474088.1"/>
    </source>
</evidence>
<reference evidence="1" key="1">
    <citation type="journal article" date="2020" name="Stud. Mycol.">
        <title>101 Dothideomycetes genomes: a test case for predicting lifestyles and emergence of pathogens.</title>
        <authorList>
            <person name="Haridas S."/>
            <person name="Albert R."/>
            <person name="Binder M."/>
            <person name="Bloem J."/>
            <person name="Labutti K."/>
            <person name="Salamov A."/>
            <person name="Andreopoulos B."/>
            <person name="Baker S."/>
            <person name="Barry K."/>
            <person name="Bills G."/>
            <person name="Bluhm B."/>
            <person name="Cannon C."/>
            <person name="Castanera R."/>
            <person name="Culley D."/>
            <person name="Daum C."/>
            <person name="Ezra D."/>
            <person name="Gonzalez J."/>
            <person name="Henrissat B."/>
            <person name="Kuo A."/>
            <person name="Liang C."/>
            <person name="Lipzen A."/>
            <person name="Lutzoni F."/>
            <person name="Magnuson J."/>
            <person name="Mondo S."/>
            <person name="Nolan M."/>
            <person name="Ohm R."/>
            <person name="Pangilinan J."/>
            <person name="Park H.-J."/>
            <person name="Ramirez L."/>
            <person name="Alfaro M."/>
            <person name="Sun H."/>
            <person name="Tritt A."/>
            <person name="Yoshinaga Y."/>
            <person name="Zwiers L.-H."/>
            <person name="Turgeon B."/>
            <person name="Goodwin S."/>
            <person name="Spatafora J."/>
            <person name="Crous P."/>
            <person name="Grigoriev I."/>
        </authorList>
    </citation>
    <scope>NUCLEOTIDE SEQUENCE</scope>
    <source>
        <strain evidence="1">ATCC 200398</strain>
    </source>
</reference>
<organism evidence="1 2">
    <name type="scientific">Lindgomyces ingoldianus</name>
    <dbReference type="NCBI Taxonomy" id="673940"/>
    <lineage>
        <taxon>Eukaryota</taxon>
        <taxon>Fungi</taxon>
        <taxon>Dikarya</taxon>
        <taxon>Ascomycota</taxon>
        <taxon>Pezizomycotina</taxon>
        <taxon>Dothideomycetes</taxon>
        <taxon>Pleosporomycetidae</taxon>
        <taxon>Pleosporales</taxon>
        <taxon>Lindgomycetaceae</taxon>
        <taxon>Lindgomyces</taxon>
    </lineage>
</organism>
<proteinExistence type="predicted"/>
<accession>A0ACB6R491</accession>
<dbReference type="Proteomes" id="UP000799755">
    <property type="component" value="Unassembled WGS sequence"/>
</dbReference>
<gene>
    <name evidence="1" type="ORF">BDR25DRAFT_385548</name>
</gene>
<keyword evidence="2" id="KW-1185">Reference proteome</keyword>
<evidence type="ECO:0000313" key="2">
    <source>
        <dbReference type="Proteomes" id="UP000799755"/>
    </source>
</evidence>
<dbReference type="EMBL" id="MU003498">
    <property type="protein sequence ID" value="KAF2474088.1"/>
    <property type="molecule type" value="Genomic_DNA"/>
</dbReference>
<name>A0ACB6R491_9PLEO</name>
<comment type="caution">
    <text evidence="1">The sequence shown here is derived from an EMBL/GenBank/DDBJ whole genome shotgun (WGS) entry which is preliminary data.</text>
</comment>
<protein>
    <submittedName>
        <fullName evidence="1">Uncharacterized protein</fullName>
    </submittedName>
</protein>